<keyword evidence="4" id="KW-0227">DNA damage</keyword>
<dbReference type="InterPro" id="IPR036279">
    <property type="entry name" value="5-3_exonuclease_C_sf"/>
</dbReference>
<comment type="similarity">
    <text evidence="2">Belongs to the XPG/RAD2 endonuclease family. EXO1 subfamily.</text>
</comment>
<evidence type="ECO:0000256" key="11">
    <source>
        <dbReference type="SAM" id="MobiDB-lite"/>
    </source>
</evidence>
<feature type="compositionally biased region" description="Low complexity" evidence="11">
    <location>
        <begin position="406"/>
        <end position="420"/>
    </location>
</feature>
<accession>A0A1G4I2U0</accession>
<dbReference type="GO" id="GO:0006281">
    <property type="term" value="P:DNA repair"/>
    <property type="evidence" value="ECO:0007669"/>
    <property type="project" value="UniProtKB-KW"/>
</dbReference>
<dbReference type="VEuPathDB" id="TriTrypDB:TEOVI_000914200"/>
<dbReference type="AlphaFoldDB" id="A0A1G4I2U0"/>
<name>A0A1G4I2U0_TRYEQ</name>
<organism evidence="14 15">
    <name type="scientific">Trypanosoma equiperdum</name>
    <dbReference type="NCBI Taxonomy" id="5694"/>
    <lineage>
        <taxon>Eukaryota</taxon>
        <taxon>Discoba</taxon>
        <taxon>Euglenozoa</taxon>
        <taxon>Kinetoplastea</taxon>
        <taxon>Metakinetoplastina</taxon>
        <taxon>Trypanosomatida</taxon>
        <taxon>Trypanosomatidae</taxon>
        <taxon>Trypanosoma</taxon>
    </lineage>
</organism>
<dbReference type="Gene3D" id="3.40.50.1010">
    <property type="entry name" value="5'-nuclease"/>
    <property type="match status" value="1"/>
</dbReference>
<proteinExistence type="inferred from homology"/>
<feature type="compositionally biased region" description="Polar residues" evidence="11">
    <location>
        <begin position="466"/>
        <end position="489"/>
    </location>
</feature>
<evidence type="ECO:0000256" key="4">
    <source>
        <dbReference type="ARBA" id="ARBA00022763"/>
    </source>
</evidence>
<feature type="compositionally biased region" description="Low complexity" evidence="11">
    <location>
        <begin position="688"/>
        <end position="699"/>
    </location>
</feature>
<dbReference type="GeneID" id="92383076"/>
<keyword evidence="5" id="KW-0378">Hydrolase</keyword>
<dbReference type="PROSITE" id="PS00841">
    <property type="entry name" value="XPG_1"/>
    <property type="match status" value="1"/>
</dbReference>
<dbReference type="GO" id="GO:0017108">
    <property type="term" value="F:5'-flap endonuclease activity"/>
    <property type="evidence" value="ECO:0007669"/>
    <property type="project" value="TreeGrafter"/>
</dbReference>
<evidence type="ECO:0000256" key="9">
    <source>
        <dbReference type="ARBA" id="ARBA00023204"/>
    </source>
</evidence>
<dbReference type="InterPro" id="IPR029060">
    <property type="entry name" value="PIN-like_dom_sf"/>
</dbReference>
<dbReference type="EMBL" id="CZPT02000501">
    <property type="protein sequence ID" value="SCU66124.1"/>
    <property type="molecule type" value="Genomic_DNA"/>
</dbReference>
<dbReference type="InterPro" id="IPR044752">
    <property type="entry name" value="PIN-like_EXO1"/>
</dbReference>
<comment type="subcellular location">
    <subcellularLocation>
        <location evidence="1">Nucleus</location>
    </subcellularLocation>
</comment>
<keyword evidence="7" id="KW-0267">Excision nuclease</keyword>
<dbReference type="FunFam" id="3.40.50.1010:FF:000093">
    <property type="entry name" value="Exonuclease, putative"/>
    <property type="match status" value="1"/>
</dbReference>
<dbReference type="Gene3D" id="1.10.150.20">
    <property type="entry name" value="5' to 3' exonuclease, C-terminal subdomain"/>
    <property type="match status" value="1"/>
</dbReference>
<feature type="domain" description="XPG N-terminal" evidence="13">
    <location>
        <begin position="1"/>
        <end position="123"/>
    </location>
</feature>
<evidence type="ECO:0000259" key="13">
    <source>
        <dbReference type="SMART" id="SM00485"/>
    </source>
</evidence>
<dbReference type="Pfam" id="PF00867">
    <property type="entry name" value="XPG_I"/>
    <property type="match status" value="1"/>
</dbReference>
<evidence type="ECO:0000256" key="1">
    <source>
        <dbReference type="ARBA" id="ARBA00004123"/>
    </source>
</evidence>
<feature type="compositionally biased region" description="Polar residues" evidence="11">
    <location>
        <begin position="645"/>
        <end position="655"/>
    </location>
</feature>
<dbReference type="GO" id="GO:0003677">
    <property type="term" value="F:DNA binding"/>
    <property type="evidence" value="ECO:0007669"/>
    <property type="project" value="UniProtKB-KW"/>
</dbReference>
<dbReference type="InterPro" id="IPR006084">
    <property type="entry name" value="XPG/Rad2"/>
</dbReference>
<dbReference type="InterPro" id="IPR006086">
    <property type="entry name" value="XPG-I_dom"/>
</dbReference>
<evidence type="ECO:0000313" key="14">
    <source>
        <dbReference type="EMBL" id="SCU66124.1"/>
    </source>
</evidence>
<dbReference type="GO" id="GO:0035312">
    <property type="term" value="F:5'-3' DNA exonuclease activity"/>
    <property type="evidence" value="ECO:0007669"/>
    <property type="project" value="InterPro"/>
</dbReference>
<dbReference type="CDD" id="cd09857">
    <property type="entry name" value="PIN_EXO1"/>
    <property type="match status" value="1"/>
</dbReference>
<dbReference type="PRINTS" id="PR00853">
    <property type="entry name" value="XPGRADSUPER"/>
</dbReference>
<evidence type="ECO:0000256" key="3">
    <source>
        <dbReference type="ARBA" id="ARBA00022722"/>
    </source>
</evidence>
<dbReference type="SMART" id="SM00485">
    <property type="entry name" value="XPGN"/>
    <property type="match status" value="1"/>
</dbReference>
<dbReference type="GO" id="GO:0046872">
    <property type="term" value="F:metal ion binding"/>
    <property type="evidence" value="ECO:0007669"/>
    <property type="project" value="InterPro"/>
</dbReference>
<comment type="caution">
    <text evidence="14">The sequence shown here is derived from an EMBL/GenBank/DDBJ whole genome shotgun (WGS) entry which is preliminary data.</text>
</comment>
<keyword evidence="3" id="KW-0540">Nuclease</keyword>
<keyword evidence="15" id="KW-1185">Reference proteome</keyword>
<dbReference type="PANTHER" id="PTHR11081:SF65">
    <property type="entry name" value="DNA DAMAGE-INDUCIBLE PROTEIN DIN7-RELATED"/>
    <property type="match status" value="1"/>
</dbReference>
<reference evidence="14" key="1">
    <citation type="submission" date="2016-09" db="EMBL/GenBank/DDBJ databases">
        <authorList>
            <person name="Hebert L."/>
            <person name="Moumen B."/>
        </authorList>
    </citation>
    <scope>NUCLEOTIDE SEQUENCE [LARGE SCALE GENOMIC DNA]</scope>
    <source>
        <strain evidence="14">OVI</strain>
    </source>
</reference>
<dbReference type="InterPro" id="IPR037315">
    <property type="entry name" value="EXO1_H3TH"/>
</dbReference>
<dbReference type="InterPro" id="IPR006085">
    <property type="entry name" value="XPG_DNA_repair_N"/>
</dbReference>
<dbReference type="Pfam" id="PF00752">
    <property type="entry name" value="XPG_N"/>
    <property type="match status" value="1"/>
</dbReference>
<feature type="region of interest" description="Disordered" evidence="11">
    <location>
        <begin position="645"/>
        <end position="699"/>
    </location>
</feature>
<evidence type="ECO:0000256" key="7">
    <source>
        <dbReference type="ARBA" id="ARBA00022881"/>
    </source>
</evidence>
<evidence type="ECO:0000256" key="8">
    <source>
        <dbReference type="ARBA" id="ARBA00023125"/>
    </source>
</evidence>
<keyword evidence="10" id="KW-0539">Nucleus</keyword>
<dbReference type="SUPFAM" id="SSF88723">
    <property type="entry name" value="PIN domain-like"/>
    <property type="match status" value="1"/>
</dbReference>
<feature type="region of interest" description="Disordered" evidence="11">
    <location>
        <begin position="405"/>
        <end position="425"/>
    </location>
</feature>
<evidence type="ECO:0000256" key="2">
    <source>
        <dbReference type="ARBA" id="ARBA00010563"/>
    </source>
</evidence>
<dbReference type="GO" id="GO:0005634">
    <property type="term" value="C:nucleus"/>
    <property type="evidence" value="ECO:0007669"/>
    <property type="project" value="UniProtKB-SubCell"/>
</dbReference>
<evidence type="ECO:0000256" key="5">
    <source>
        <dbReference type="ARBA" id="ARBA00022801"/>
    </source>
</evidence>
<evidence type="ECO:0000256" key="6">
    <source>
        <dbReference type="ARBA" id="ARBA00022839"/>
    </source>
</evidence>
<evidence type="ECO:0000256" key="10">
    <source>
        <dbReference type="ARBA" id="ARBA00023242"/>
    </source>
</evidence>
<feature type="domain" description="XPG-I" evidence="12">
    <location>
        <begin position="168"/>
        <end position="233"/>
    </location>
</feature>
<dbReference type="SMART" id="SM00484">
    <property type="entry name" value="XPGI"/>
    <property type="match status" value="1"/>
</dbReference>
<dbReference type="InterPro" id="IPR019974">
    <property type="entry name" value="XPG_CS"/>
</dbReference>
<keyword evidence="8" id="KW-0238">DNA-binding</keyword>
<keyword evidence="9" id="KW-0234">DNA repair</keyword>
<dbReference type="CDD" id="cd09908">
    <property type="entry name" value="H3TH_EXO1"/>
    <property type="match status" value="1"/>
</dbReference>
<evidence type="ECO:0000259" key="12">
    <source>
        <dbReference type="SMART" id="SM00484"/>
    </source>
</evidence>
<sequence>MGIKGLWGEVKPVCRDAHLEKFRGSRVGVDMYVWLHRAVSGSVDLSTEANVEMLRAHVESLSDPSVTVSAHPIPLNTKFLHWVMSQVELLLRYGVKPVLVFDGRELPMKREEEEERRRNRIKHLSEALDLLRRNSRPTPSERKDIAGLVERGMDITTELAHAVIMMLQERQLECIVAPYEADAQLAYLCQQRYVDAVITEDSDLLVYWCPRLIAKLDHKGSCQVIEVESVLHCPLFQGLSYNSFLVGCILSGCDYLPNLRHIGVKKAFGIMSEARSVPDVIRLLEENYGFPREQLRKYEAGLQRAIYCFLHHIVFDPVKRALVTRTPLPNGVAFKQSILGELVGDDLAQSMCCQCLYDPTTRSLYKGIYQYCLDNYRKTSRAGQSTLTAFNGFKELRSPRMTLRLASSNSQASATSVSNTPLTPPTKTFFSAPLEKVREAEGYCGPKVVRSKYFVNGQWKVDNWEESSSQGGDSNTKNGNGDDSQSPSGAVTDECDAAGGVRSDGGKCCVKSEPPTPPDRVSCATLSCKASSVCQVAGASDSATADADRAVDPSHGEFRGTELTCSDVCGLTEVPCSNVEGSASALLQECGADAPNDPVGADRASVQDVNEGAEMLCPFGYIQCRRKHSLFEQCFVGKGWTKKANNPNDQNNGSGAQVVPQGDTDGDGGTSPWRTRGSAKRRWSEIESVQPSQSPPLVSSSSSFLHSIASTTASPLTVRGANDAKTGGSCGGSVSVPCRMQSNSPKTLTEQCANGLATEDASDEGVNADFSASTSQSSVAAAPKAAALFELLSYTRR</sequence>
<feature type="region of interest" description="Disordered" evidence="11">
    <location>
        <begin position="464"/>
        <end position="496"/>
    </location>
</feature>
<dbReference type="PANTHER" id="PTHR11081">
    <property type="entry name" value="FLAP ENDONUCLEASE FAMILY MEMBER"/>
    <property type="match status" value="1"/>
</dbReference>
<keyword evidence="6 14" id="KW-0269">Exonuclease</keyword>
<dbReference type="RefSeq" id="XP_067077610.1">
    <property type="nucleotide sequence ID" value="XM_067221509.1"/>
</dbReference>
<evidence type="ECO:0000313" key="15">
    <source>
        <dbReference type="Proteomes" id="UP000195570"/>
    </source>
</evidence>
<gene>
    <name evidence="14" type="ORF">TEOVI_000914200</name>
</gene>
<dbReference type="SUPFAM" id="SSF47807">
    <property type="entry name" value="5' to 3' exonuclease, C-terminal subdomain"/>
    <property type="match status" value="1"/>
</dbReference>
<protein>
    <submittedName>
        <fullName evidence="14">Exonuclease, putative</fullName>
    </submittedName>
</protein>
<dbReference type="Proteomes" id="UP000195570">
    <property type="component" value="Unassembled WGS sequence"/>
</dbReference>